<protein>
    <submittedName>
        <fullName evidence="10">Alkaline ceramidase family protein</fullName>
    </submittedName>
</protein>
<dbReference type="InParanoid" id="A0A1Y2E9L9"/>
<feature type="binding site" evidence="7">
    <location>
        <position position="41"/>
    </location>
    <ligand>
        <name>Ca(2+)</name>
        <dbReference type="ChEBI" id="CHEBI:29108"/>
    </ligand>
</feature>
<keyword evidence="3 9" id="KW-0812">Transmembrane</keyword>
<evidence type="ECO:0000313" key="10">
    <source>
        <dbReference type="EMBL" id="ORY67555.1"/>
    </source>
</evidence>
<keyword evidence="4" id="KW-0378">Hydrolase</keyword>
<comment type="subcellular location">
    <subcellularLocation>
        <location evidence="1">Membrane</location>
        <topology evidence="1">Multi-pass membrane protein</topology>
    </subcellularLocation>
</comment>
<proteinExistence type="inferred from homology"/>
<dbReference type="AlphaFoldDB" id="A0A1Y2E9L9"/>
<comment type="cofactor">
    <cofactor evidence="8">
        <name>Zn(2+)</name>
        <dbReference type="ChEBI" id="CHEBI:29105"/>
    </cofactor>
</comment>
<evidence type="ECO:0000256" key="2">
    <source>
        <dbReference type="ARBA" id="ARBA00009780"/>
    </source>
</evidence>
<evidence type="ECO:0000256" key="1">
    <source>
        <dbReference type="ARBA" id="ARBA00004141"/>
    </source>
</evidence>
<name>A0A1Y2E9L9_9PEZI</name>
<evidence type="ECO:0000256" key="9">
    <source>
        <dbReference type="SAM" id="Phobius"/>
    </source>
</evidence>
<feature type="binding site" evidence="8">
    <location>
        <position position="89"/>
    </location>
    <ligand>
        <name>Zn(2+)</name>
        <dbReference type="ChEBI" id="CHEBI:29105"/>
        <note>catalytic</note>
    </ligand>
</feature>
<dbReference type="GO" id="GO:0046514">
    <property type="term" value="P:ceramide catabolic process"/>
    <property type="evidence" value="ECO:0007669"/>
    <property type="project" value="TreeGrafter"/>
</dbReference>
<dbReference type="Proteomes" id="UP000193689">
    <property type="component" value="Unassembled WGS sequence"/>
</dbReference>
<keyword evidence="7" id="KW-0106">Calcium</keyword>
<dbReference type="PANTHER" id="PTHR46187:SF1">
    <property type="entry name" value="ALKALINE PHYTOCERAMIDASE"/>
    <property type="match status" value="1"/>
</dbReference>
<evidence type="ECO:0000256" key="7">
    <source>
        <dbReference type="PIRSR" id="PIRSR608901-1"/>
    </source>
</evidence>
<keyword evidence="6 9" id="KW-0472">Membrane</keyword>
<feature type="transmembrane region" description="Helical" evidence="9">
    <location>
        <begin position="38"/>
        <end position="56"/>
    </location>
</feature>
<sequence length="254" mass="28958">MGHHNHHFSGDPHASMGFWGTPTSAANFCEEDYAVTRYIAEFINSLTNLAYIYLALRHPRRPGAKKAFWPFDSMATALFILGVFSGVFHATMHQATQFCDELAMIILGTAYLQKLYASGQSPTMSWVISALIVANSCFWGGVYVYTGNILHHVYIFNTMLAVIGVRTFYMFYGMGRSKEEKARLLRRYGKSLVILISGYVLWNIDLERCFELRKIRGAIGMPWSWLLEFHGWWHVLTAVGANEYILLVRELCDS</sequence>
<feature type="binding site" evidence="8">
    <location>
        <position position="230"/>
    </location>
    <ligand>
        <name>Zn(2+)</name>
        <dbReference type="ChEBI" id="CHEBI:29105"/>
        <note>catalytic</note>
    </ligand>
</feature>
<evidence type="ECO:0000256" key="4">
    <source>
        <dbReference type="ARBA" id="ARBA00022801"/>
    </source>
</evidence>
<dbReference type="Pfam" id="PF05875">
    <property type="entry name" value="Ceramidase"/>
    <property type="match status" value="1"/>
</dbReference>
<evidence type="ECO:0000256" key="5">
    <source>
        <dbReference type="ARBA" id="ARBA00022989"/>
    </source>
</evidence>
<feature type="transmembrane region" description="Helical" evidence="9">
    <location>
        <begin position="124"/>
        <end position="145"/>
    </location>
</feature>
<evidence type="ECO:0000256" key="3">
    <source>
        <dbReference type="ARBA" id="ARBA00022692"/>
    </source>
</evidence>
<accession>A0A1Y2E9L9</accession>
<feature type="transmembrane region" description="Helical" evidence="9">
    <location>
        <begin position="68"/>
        <end position="88"/>
    </location>
</feature>
<keyword evidence="7" id="KW-0479">Metal-binding</keyword>
<feature type="binding site" evidence="7">
    <location>
        <position position="30"/>
    </location>
    <ligand>
        <name>Ca(2+)</name>
        <dbReference type="ChEBI" id="CHEBI:29108"/>
    </ligand>
</feature>
<keyword evidence="5 9" id="KW-1133">Transmembrane helix</keyword>
<dbReference type="RefSeq" id="XP_040718179.1">
    <property type="nucleotide sequence ID" value="XM_040858174.1"/>
</dbReference>
<dbReference type="GO" id="GO:0005789">
    <property type="term" value="C:endoplasmic reticulum membrane"/>
    <property type="evidence" value="ECO:0007669"/>
    <property type="project" value="TreeGrafter"/>
</dbReference>
<dbReference type="InterPro" id="IPR008901">
    <property type="entry name" value="ACER"/>
</dbReference>
<comment type="caution">
    <text evidence="10">The sequence shown here is derived from an EMBL/GenBank/DDBJ whole genome shotgun (WGS) entry which is preliminary data.</text>
</comment>
<organism evidence="10 11">
    <name type="scientific">Pseudomassariella vexata</name>
    <dbReference type="NCBI Taxonomy" id="1141098"/>
    <lineage>
        <taxon>Eukaryota</taxon>
        <taxon>Fungi</taxon>
        <taxon>Dikarya</taxon>
        <taxon>Ascomycota</taxon>
        <taxon>Pezizomycotina</taxon>
        <taxon>Sordariomycetes</taxon>
        <taxon>Xylariomycetidae</taxon>
        <taxon>Amphisphaeriales</taxon>
        <taxon>Pseudomassariaceae</taxon>
        <taxon>Pseudomassariella</taxon>
    </lineage>
</organism>
<dbReference type="EMBL" id="MCFJ01000004">
    <property type="protein sequence ID" value="ORY67555.1"/>
    <property type="molecule type" value="Genomic_DNA"/>
</dbReference>
<gene>
    <name evidence="10" type="ORF">BCR38DRAFT_407520</name>
</gene>
<dbReference type="STRING" id="1141098.A0A1Y2E9L9"/>
<dbReference type="GO" id="GO:0046513">
    <property type="term" value="P:ceramide biosynthetic process"/>
    <property type="evidence" value="ECO:0007669"/>
    <property type="project" value="TreeGrafter"/>
</dbReference>
<evidence type="ECO:0000256" key="8">
    <source>
        <dbReference type="PIRSR" id="PIRSR608901-2"/>
    </source>
</evidence>
<dbReference type="GeneID" id="63774386"/>
<dbReference type="PANTHER" id="PTHR46187">
    <property type="entry name" value="ALKALINE CERAMIDASE 3"/>
    <property type="match status" value="1"/>
</dbReference>
<evidence type="ECO:0000313" key="11">
    <source>
        <dbReference type="Proteomes" id="UP000193689"/>
    </source>
</evidence>
<feature type="transmembrane region" description="Helical" evidence="9">
    <location>
        <begin position="151"/>
        <end position="172"/>
    </location>
</feature>
<keyword evidence="8" id="KW-0862">Zinc</keyword>
<dbReference type="GO" id="GO:0046872">
    <property type="term" value="F:metal ion binding"/>
    <property type="evidence" value="ECO:0007669"/>
    <property type="project" value="UniProtKB-KW"/>
</dbReference>
<dbReference type="OrthoDB" id="187171at2759"/>
<evidence type="ECO:0000256" key="6">
    <source>
        <dbReference type="ARBA" id="ARBA00023136"/>
    </source>
</evidence>
<keyword evidence="11" id="KW-1185">Reference proteome</keyword>
<comment type="similarity">
    <text evidence="2">Belongs to the alkaline ceramidase family.</text>
</comment>
<feature type="binding site" evidence="8">
    <location>
        <position position="234"/>
    </location>
    <ligand>
        <name>Zn(2+)</name>
        <dbReference type="ChEBI" id="CHEBI:29105"/>
        <note>catalytic</note>
    </ligand>
</feature>
<dbReference type="GO" id="GO:0016811">
    <property type="term" value="F:hydrolase activity, acting on carbon-nitrogen (but not peptide) bonds, in linear amides"/>
    <property type="evidence" value="ECO:0007669"/>
    <property type="project" value="InterPro"/>
</dbReference>
<reference evidence="10 11" key="1">
    <citation type="submission" date="2016-07" db="EMBL/GenBank/DDBJ databases">
        <title>Pervasive Adenine N6-methylation of Active Genes in Fungi.</title>
        <authorList>
            <consortium name="DOE Joint Genome Institute"/>
            <person name="Mondo S.J."/>
            <person name="Dannebaum R.O."/>
            <person name="Kuo R.C."/>
            <person name="Labutti K."/>
            <person name="Haridas S."/>
            <person name="Kuo A."/>
            <person name="Salamov A."/>
            <person name="Ahrendt S.R."/>
            <person name="Lipzen A."/>
            <person name="Sullivan W."/>
            <person name="Andreopoulos W.B."/>
            <person name="Clum A."/>
            <person name="Lindquist E."/>
            <person name="Daum C."/>
            <person name="Ramamoorthy G.K."/>
            <person name="Gryganskyi A."/>
            <person name="Culley D."/>
            <person name="Magnuson J.K."/>
            <person name="James T.Y."/>
            <person name="O'Malley M.A."/>
            <person name="Stajich J.E."/>
            <person name="Spatafora J.W."/>
            <person name="Visel A."/>
            <person name="Grigoriev I.V."/>
        </authorList>
    </citation>
    <scope>NUCLEOTIDE SEQUENCE [LARGE SCALE GENOMIC DNA]</scope>
    <source>
        <strain evidence="10 11">CBS 129021</strain>
    </source>
</reference>